<proteinExistence type="predicted"/>
<dbReference type="AlphaFoldDB" id="B8HJ38"/>
<accession>B8HJ38</accession>
<organism evidence="1 2">
    <name type="scientific">Pseudarthrobacter chlorophenolicus (strain ATCC 700700 / DSM 12829 / CIP 107037 / JCM 12360 / KCTC 9906 / NCIMB 13794 / A6)</name>
    <name type="common">Arthrobacter chlorophenolicus</name>
    <dbReference type="NCBI Taxonomy" id="452863"/>
    <lineage>
        <taxon>Bacteria</taxon>
        <taxon>Bacillati</taxon>
        <taxon>Actinomycetota</taxon>
        <taxon>Actinomycetes</taxon>
        <taxon>Micrococcales</taxon>
        <taxon>Micrococcaceae</taxon>
        <taxon>Pseudarthrobacter</taxon>
    </lineage>
</organism>
<protein>
    <submittedName>
        <fullName evidence="1">Uncharacterized protein</fullName>
    </submittedName>
</protein>
<keyword evidence="1" id="KW-0614">Plasmid</keyword>
<dbReference type="KEGG" id="ach:Achl_4484"/>
<name>B8HJ38_PSECP</name>
<dbReference type="RefSeq" id="WP_012623452.1">
    <property type="nucleotide sequence ID" value="NC_011879.1"/>
</dbReference>
<reference evidence="1" key="1">
    <citation type="submission" date="2009-01" db="EMBL/GenBank/DDBJ databases">
        <title>Complete sequence of plasmid1 of Arthrobacter chlorophenolicus A6.</title>
        <authorList>
            <consortium name="US DOE Joint Genome Institute"/>
            <person name="Lucas S."/>
            <person name="Copeland A."/>
            <person name="Lapidus A."/>
            <person name="Glavina del Rio T."/>
            <person name="Tice H."/>
            <person name="Bruce D."/>
            <person name="Goodwin L."/>
            <person name="Pitluck S."/>
            <person name="Goltsman E."/>
            <person name="Clum A."/>
            <person name="Larimer F."/>
            <person name="Land M."/>
            <person name="Hauser L."/>
            <person name="Kyrpides N."/>
            <person name="Mikhailova N."/>
            <person name="Jansson J."/>
            <person name="Richardson P."/>
        </authorList>
    </citation>
    <scope>NUCLEOTIDE SEQUENCE [LARGE SCALE GENOMIC DNA]</scope>
    <source>
        <strain evidence="1">A6</strain>
        <plasmid evidence="1">pACHL01</plasmid>
    </source>
</reference>
<evidence type="ECO:0000313" key="1">
    <source>
        <dbReference type="EMBL" id="ACL42435.1"/>
    </source>
</evidence>
<sequence length="193" mass="20299">MKPSTPATVAGSLPSHREPEVTLESGFDARYWGLPAFRPGAWAFGDDASAEIVAGSVVDGPLSRAAARPETVDAFKRLQEHARARGTADGDGFAAGLEDGIRVLCGADEITPVDELLQAAVSMPTTRASRTNWQLGLRRGTSKAGYRGRLAAGVVLSGADQWWGIADDMDLAIDGPANPKPRFRGAWASLASP</sequence>
<gene>
    <name evidence="1" type="ordered locus">Achl_4484</name>
</gene>
<dbReference type="EMBL" id="CP001342">
    <property type="protein sequence ID" value="ACL42435.1"/>
    <property type="molecule type" value="Genomic_DNA"/>
</dbReference>
<keyword evidence="2" id="KW-1185">Reference proteome</keyword>
<dbReference type="Proteomes" id="UP000002505">
    <property type="component" value="Plasmid pACHL01"/>
</dbReference>
<dbReference type="HOGENOM" id="CLU_1406216_0_0_11"/>
<geneLocation type="plasmid" evidence="1 2">
    <name>pACHL01</name>
</geneLocation>
<evidence type="ECO:0000313" key="2">
    <source>
        <dbReference type="Proteomes" id="UP000002505"/>
    </source>
</evidence>